<sequence length="257" mass="29052">MPSSTQLHSPATDISFYWEDTGWVNPPFDEYRIAELDLPTFTQSGTLDAAAQQVVCLKKEGINTVIIAVSRLGAPAGKALEPTDKLAQQLRHFIDICHYEGIAVCLDVDYSPWQQTPDSQARIIANALMWFGDFHVDALRLADSECLPNPDQTLRSMRRALNQLTTQTGRQYYLLVDCEASPVTVREQPRQSGASSTQRFLCPADQPQSVQENPAPTHHTSRLSAKRIYRRDYLYDSRFARLLRTFFGRKKPALSTF</sequence>
<dbReference type="RefSeq" id="WP_015331897.1">
    <property type="nucleotide sequence ID" value="NC_020054.1"/>
</dbReference>
<keyword evidence="2" id="KW-1185">Reference proteome</keyword>
<dbReference type="SUPFAM" id="SSF51445">
    <property type="entry name" value="(Trans)glycosidases"/>
    <property type="match status" value="1"/>
</dbReference>
<gene>
    <name evidence="1" type="ORF">FAES_2789</name>
</gene>
<reference evidence="1 2" key="1">
    <citation type="journal article" date="2012" name="J. Bacteriol.">
        <title>Genome Sequence of Fibrella aestuarina BUZ 2T, a Filamentous Marine Bacterium.</title>
        <authorList>
            <person name="Filippini M."/>
            <person name="Qi W."/>
            <person name="Blom J."/>
            <person name="Goesmann A."/>
            <person name="Smits T.H."/>
            <person name="Bagheri H.C."/>
        </authorList>
    </citation>
    <scope>NUCLEOTIDE SEQUENCE [LARGE SCALE GENOMIC DNA]</scope>
    <source>
        <strain evidence="2">BUZ 2T</strain>
    </source>
</reference>
<dbReference type="InterPro" id="IPR017853">
    <property type="entry name" value="GH"/>
</dbReference>
<name>I0K9J5_9BACT</name>
<dbReference type="EMBL" id="HE796683">
    <property type="protein sequence ID" value="CCH00798.1"/>
    <property type="molecule type" value="Genomic_DNA"/>
</dbReference>
<dbReference type="STRING" id="1166018.FAES_2789"/>
<evidence type="ECO:0000313" key="2">
    <source>
        <dbReference type="Proteomes" id="UP000011058"/>
    </source>
</evidence>
<protein>
    <submittedName>
        <fullName evidence="1">Uncharacterized protein</fullName>
    </submittedName>
</protein>
<proteinExistence type="predicted"/>
<dbReference type="AlphaFoldDB" id="I0K9J5"/>
<dbReference type="Proteomes" id="UP000011058">
    <property type="component" value="Chromosome"/>
</dbReference>
<dbReference type="Gene3D" id="3.20.20.80">
    <property type="entry name" value="Glycosidases"/>
    <property type="match status" value="1"/>
</dbReference>
<organism evidence="1 2">
    <name type="scientific">Fibrella aestuarina BUZ 2</name>
    <dbReference type="NCBI Taxonomy" id="1166018"/>
    <lineage>
        <taxon>Bacteria</taxon>
        <taxon>Pseudomonadati</taxon>
        <taxon>Bacteroidota</taxon>
        <taxon>Cytophagia</taxon>
        <taxon>Cytophagales</taxon>
        <taxon>Spirosomataceae</taxon>
        <taxon>Fibrella</taxon>
    </lineage>
</organism>
<dbReference type="eggNOG" id="COG0296">
    <property type="taxonomic scope" value="Bacteria"/>
</dbReference>
<dbReference type="PATRIC" id="fig|1166018.3.peg.4559"/>
<dbReference type="OrthoDB" id="931630at2"/>
<dbReference type="KEGG" id="fae:FAES_2789"/>
<dbReference type="HOGENOM" id="CLU_1080724_0_0_10"/>
<accession>I0K9J5</accession>
<evidence type="ECO:0000313" key="1">
    <source>
        <dbReference type="EMBL" id="CCH00798.1"/>
    </source>
</evidence>